<dbReference type="Proteomes" id="UP000016511">
    <property type="component" value="Unassembled WGS sequence"/>
</dbReference>
<gene>
    <name evidence="1" type="ORF">HMPREF0083_01336</name>
</gene>
<sequence length="41" mass="4927">MRDIILWDKKFELIHQVKCIGTDAAAYRLFVYKASKIKRTR</sequence>
<keyword evidence="2" id="KW-1185">Reference proteome</keyword>
<proteinExistence type="predicted"/>
<protein>
    <submittedName>
        <fullName evidence="1">Uncharacterized protein</fullName>
    </submittedName>
</protein>
<accession>U1YID4</accession>
<reference evidence="1 2" key="1">
    <citation type="submission" date="2013-08" db="EMBL/GenBank/DDBJ databases">
        <authorList>
            <person name="Weinstock G."/>
            <person name="Sodergren E."/>
            <person name="Wylie T."/>
            <person name="Fulton L."/>
            <person name="Fulton R."/>
            <person name="Fronick C."/>
            <person name="O'Laughlin M."/>
            <person name="Godfrey J."/>
            <person name="Miner T."/>
            <person name="Herter B."/>
            <person name="Appelbaum E."/>
            <person name="Cordes M."/>
            <person name="Lek S."/>
            <person name="Wollam A."/>
            <person name="Pepin K.H."/>
            <person name="Palsikar V.B."/>
            <person name="Mitreva M."/>
            <person name="Wilson R.K."/>
        </authorList>
    </citation>
    <scope>NUCLEOTIDE SEQUENCE [LARGE SCALE GENOMIC DNA]</scope>
    <source>
        <strain evidence="1 2">ATCC 12856</strain>
    </source>
</reference>
<organism evidence="1 2">
    <name type="scientific">Aneurinibacillus aneurinilyticus ATCC 12856</name>
    <dbReference type="NCBI Taxonomy" id="649747"/>
    <lineage>
        <taxon>Bacteria</taxon>
        <taxon>Bacillati</taxon>
        <taxon>Bacillota</taxon>
        <taxon>Bacilli</taxon>
        <taxon>Bacillales</taxon>
        <taxon>Paenibacillaceae</taxon>
        <taxon>Aneurinibacillus group</taxon>
        <taxon>Aneurinibacillus</taxon>
    </lineage>
</organism>
<comment type="caution">
    <text evidence="1">The sequence shown here is derived from an EMBL/GenBank/DDBJ whole genome shotgun (WGS) entry which is preliminary data.</text>
</comment>
<evidence type="ECO:0000313" key="2">
    <source>
        <dbReference type="Proteomes" id="UP000016511"/>
    </source>
</evidence>
<name>U1YID4_ANEAE</name>
<dbReference type="EMBL" id="AWSJ01000091">
    <property type="protein sequence ID" value="ERI10556.1"/>
    <property type="molecule type" value="Genomic_DNA"/>
</dbReference>
<dbReference type="AlphaFoldDB" id="U1YID4"/>
<dbReference type="HOGENOM" id="CLU_3264920_0_0_9"/>
<evidence type="ECO:0000313" key="1">
    <source>
        <dbReference type="EMBL" id="ERI10556.1"/>
    </source>
</evidence>